<feature type="domain" description="Peptidase A1" evidence="2">
    <location>
        <begin position="1"/>
        <end position="336"/>
    </location>
</feature>
<dbReference type="InterPro" id="IPR021109">
    <property type="entry name" value="Peptidase_aspartic_dom_sf"/>
</dbReference>
<accession>A0A7S2IQQ0</accession>
<dbReference type="GO" id="GO:0006508">
    <property type="term" value="P:proteolysis"/>
    <property type="evidence" value="ECO:0007669"/>
    <property type="project" value="InterPro"/>
</dbReference>
<dbReference type="EMBL" id="HBGW01016867">
    <property type="protein sequence ID" value="CAD9525010.1"/>
    <property type="molecule type" value="Transcribed_RNA"/>
</dbReference>
<dbReference type="InterPro" id="IPR034164">
    <property type="entry name" value="Pepsin-like_dom"/>
</dbReference>
<organism evidence="3">
    <name type="scientific">Zooxanthella nutricula</name>
    <dbReference type="NCBI Taxonomy" id="1333877"/>
    <lineage>
        <taxon>Eukaryota</taxon>
        <taxon>Sar</taxon>
        <taxon>Alveolata</taxon>
        <taxon>Dinophyceae</taxon>
        <taxon>Peridiniales</taxon>
        <taxon>Peridiniales incertae sedis</taxon>
        <taxon>Zooxanthella</taxon>
    </lineage>
</organism>
<proteinExistence type="inferred from homology"/>
<evidence type="ECO:0000313" key="3">
    <source>
        <dbReference type="EMBL" id="CAD9525010.1"/>
    </source>
</evidence>
<evidence type="ECO:0000256" key="1">
    <source>
        <dbReference type="ARBA" id="ARBA00007447"/>
    </source>
</evidence>
<dbReference type="SUPFAM" id="SSF50630">
    <property type="entry name" value="Acid proteases"/>
    <property type="match status" value="2"/>
</dbReference>
<dbReference type="Pfam" id="PF00026">
    <property type="entry name" value="Asp"/>
    <property type="match status" value="1"/>
</dbReference>
<dbReference type="PROSITE" id="PS51767">
    <property type="entry name" value="PEPTIDASE_A1"/>
    <property type="match status" value="1"/>
</dbReference>
<evidence type="ECO:0000259" key="2">
    <source>
        <dbReference type="PROSITE" id="PS51767"/>
    </source>
</evidence>
<dbReference type="Gene3D" id="2.40.70.10">
    <property type="entry name" value="Acid Proteases"/>
    <property type="match status" value="2"/>
</dbReference>
<reference evidence="3" key="1">
    <citation type="submission" date="2021-01" db="EMBL/GenBank/DDBJ databases">
        <authorList>
            <person name="Corre E."/>
            <person name="Pelletier E."/>
            <person name="Niang G."/>
            <person name="Scheremetjew M."/>
            <person name="Finn R."/>
            <person name="Kale V."/>
            <person name="Holt S."/>
            <person name="Cochrane G."/>
            <person name="Meng A."/>
            <person name="Brown T."/>
            <person name="Cohen L."/>
        </authorList>
    </citation>
    <scope>NUCLEOTIDE SEQUENCE</scope>
    <source>
        <strain evidence="3">RCC3387</strain>
    </source>
</reference>
<sequence length="418" mass="45769">MSSNFSAFDMLFGTGLPQAHFGVFLTEGEDGEESEIAMGGSDARRMLEPLTFAPVVMPEYGYWQVQILSVRINGVELDVCKDGTCRGVVDTGTSHLGVPAPADAEVADLLTAEAFDLLDCRLVNAPSMEIELPGYNLTLHPHNYMRRLPLREGVSVSSAQGVYVPSHETNATLSGPSSADPVKTVATEMALGYERTEHGAYCPAGRDVSSEESCRAAAASAGLEFEAAWEGLYDHRGCLYADDGRSRVFWNTAGDRAAETPPNPFYQSLCVKEAAEPSTSVTTTAEPETVRRFCRPRLMPVRLPAPVGPKLFILGEPVLHRYYTVYDWAQQRVGFSLANNRRNTMDPAEFANTKGELPKEVDMLLMQQQMKVQQAVRVRTPKAETAGDNGAEDEVMFMQVEMTVSVRVKTRAKPAPQC</sequence>
<protein>
    <recommendedName>
        <fullName evidence="2">Peptidase A1 domain-containing protein</fullName>
    </recommendedName>
</protein>
<dbReference type="InterPro" id="IPR001461">
    <property type="entry name" value="Aspartic_peptidase_A1"/>
</dbReference>
<dbReference type="CDD" id="cd05471">
    <property type="entry name" value="pepsin_like"/>
    <property type="match status" value="1"/>
</dbReference>
<gene>
    <name evidence="3" type="ORF">BRAN1462_LOCUS10705</name>
</gene>
<dbReference type="AlphaFoldDB" id="A0A7S2IQQ0"/>
<name>A0A7S2IQQ0_9DINO</name>
<dbReference type="GO" id="GO:0004190">
    <property type="term" value="F:aspartic-type endopeptidase activity"/>
    <property type="evidence" value="ECO:0007669"/>
    <property type="project" value="InterPro"/>
</dbReference>
<dbReference type="InterPro" id="IPR033121">
    <property type="entry name" value="PEPTIDASE_A1"/>
</dbReference>
<dbReference type="PANTHER" id="PTHR47966">
    <property type="entry name" value="BETA-SITE APP-CLEAVING ENZYME, ISOFORM A-RELATED"/>
    <property type="match status" value="1"/>
</dbReference>
<comment type="similarity">
    <text evidence="1">Belongs to the peptidase A1 family.</text>
</comment>